<dbReference type="Proteomes" id="UP000186102">
    <property type="component" value="Unassembled WGS sequence"/>
</dbReference>
<evidence type="ECO:0000256" key="1">
    <source>
        <dbReference type="SAM" id="Phobius"/>
    </source>
</evidence>
<keyword evidence="3" id="KW-1185">Reference proteome</keyword>
<feature type="transmembrane region" description="Helical" evidence="1">
    <location>
        <begin position="167"/>
        <end position="189"/>
    </location>
</feature>
<evidence type="ECO:0000313" key="2">
    <source>
        <dbReference type="EMBL" id="OLN25686.1"/>
    </source>
</evidence>
<dbReference type="InterPro" id="IPR011664">
    <property type="entry name" value="Abi_system_AbiD/AbiF-like"/>
</dbReference>
<sequence length="327" mass="38243">MDKIFTSTRSQMIKLRKRGMIINNGSRVKRILEMENYYNLINGYKELFIDSTYTGPDEKYIHGTDFFEVYSLYLFDRELRNIFIRYILEIENNFKSILSHDFSKKYGYDNYLKINNFDISVKHWERKTAAQKIGDISGLIASLQRDISNQLAKNNPMISHNMLTYGYVPLWVLVNTLSLGTLSIFYSYLKQADQNDIGRKFSLRPDELSKIIFVLSIYRNACAHDERLYNLKALKRDMHPNMIKTNSIHTQMNIPIGRSNNPVYGKNDLFAIVIIFKLMLSKNSFNKFFYSVKGEVDKLAKQINTITIGDVYKAMGFPPNWIDIKNC</sequence>
<dbReference type="PIRSF" id="PIRSF034934">
    <property type="entry name" value="AbiF_AbiD"/>
    <property type="match status" value="1"/>
</dbReference>
<name>A0A1Q8QEC4_9FIRM</name>
<evidence type="ECO:0000313" key="3">
    <source>
        <dbReference type="Proteomes" id="UP000186102"/>
    </source>
</evidence>
<dbReference type="Pfam" id="PF07751">
    <property type="entry name" value="Abi_2"/>
    <property type="match status" value="1"/>
</dbReference>
<keyword evidence="1" id="KW-0812">Transmembrane</keyword>
<dbReference type="EMBL" id="MLBF01000104">
    <property type="protein sequence ID" value="OLN25686.1"/>
    <property type="molecule type" value="Genomic_DNA"/>
</dbReference>
<evidence type="ECO:0008006" key="4">
    <source>
        <dbReference type="Google" id="ProtNLM"/>
    </source>
</evidence>
<reference evidence="2 3" key="1">
    <citation type="submission" date="2016-09" db="EMBL/GenBank/DDBJ databases">
        <title>Complete genome of Desulfosporosinus sp. OL.</title>
        <authorList>
            <person name="Mardanov A."/>
            <person name="Beletsky A."/>
            <person name="Panova A."/>
            <person name="Karnachuk O."/>
            <person name="Ravin N."/>
        </authorList>
    </citation>
    <scope>NUCLEOTIDE SEQUENCE [LARGE SCALE GENOMIC DNA]</scope>
    <source>
        <strain evidence="2 3">OL</strain>
    </source>
</reference>
<dbReference type="STRING" id="1888891.DSOL_5254"/>
<gene>
    <name evidence="2" type="ORF">DSOL_5254</name>
</gene>
<dbReference type="AlphaFoldDB" id="A0A1Q8QEC4"/>
<dbReference type="InterPro" id="IPR017034">
    <property type="entry name" value="Abi_system_AbiD/AbiF"/>
</dbReference>
<comment type="caution">
    <text evidence="2">The sequence shown here is derived from an EMBL/GenBank/DDBJ whole genome shotgun (WGS) entry which is preliminary data.</text>
</comment>
<dbReference type="RefSeq" id="WP_075367479.1">
    <property type="nucleotide sequence ID" value="NZ_MLBF01000104.1"/>
</dbReference>
<proteinExistence type="predicted"/>
<keyword evidence="1" id="KW-1133">Transmembrane helix</keyword>
<protein>
    <recommendedName>
        <fullName evidence="4">Abortive infection bacteriophage resistance protein</fullName>
    </recommendedName>
</protein>
<accession>A0A1Q8QEC4</accession>
<keyword evidence="1" id="KW-0472">Membrane</keyword>
<organism evidence="2 3">
    <name type="scientific">Desulfosporosinus metallidurans</name>
    <dbReference type="NCBI Taxonomy" id="1888891"/>
    <lineage>
        <taxon>Bacteria</taxon>
        <taxon>Bacillati</taxon>
        <taxon>Bacillota</taxon>
        <taxon>Clostridia</taxon>
        <taxon>Eubacteriales</taxon>
        <taxon>Desulfitobacteriaceae</taxon>
        <taxon>Desulfosporosinus</taxon>
    </lineage>
</organism>